<protein>
    <recommendedName>
        <fullName evidence="4">Protein rolling stone-like</fullName>
    </recommendedName>
</protein>
<accession>A0AAD7Z2S1</accession>
<reference evidence="2" key="1">
    <citation type="submission" date="2023-03" db="EMBL/GenBank/DDBJ databases">
        <title>Chromosome-level genomes of two armyworms, Mythimna separata and Mythimna loreyi, provide insights into the biosynthesis and reception of sex pheromones.</title>
        <authorList>
            <person name="Zhao H."/>
        </authorList>
    </citation>
    <scope>NUCLEOTIDE SEQUENCE</scope>
    <source>
        <strain evidence="2">BeijingLab</strain>
        <tissue evidence="2">Pupa</tissue>
    </source>
</reference>
<dbReference type="AlphaFoldDB" id="A0AAD7Z2S1"/>
<evidence type="ECO:0008006" key="4">
    <source>
        <dbReference type="Google" id="ProtNLM"/>
    </source>
</evidence>
<evidence type="ECO:0000256" key="1">
    <source>
        <dbReference type="SAM" id="Phobius"/>
    </source>
</evidence>
<feature type="transmembrane region" description="Helical" evidence="1">
    <location>
        <begin position="165"/>
        <end position="187"/>
    </location>
</feature>
<comment type="caution">
    <text evidence="2">The sequence shown here is derived from an EMBL/GenBank/DDBJ whole genome shotgun (WGS) entry which is preliminary data.</text>
</comment>
<feature type="transmembrane region" description="Helical" evidence="1">
    <location>
        <begin position="64"/>
        <end position="83"/>
    </location>
</feature>
<dbReference type="EMBL" id="JARGEI010000002">
    <property type="protein sequence ID" value="KAJ8735750.1"/>
    <property type="molecule type" value="Genomic_DNA"/>
</dbReference>
<feature type="transmembrane region" description="Helical" evidence="1">
    <location>
        <begin position="199"/>
        <end position="217"/>
    </location>
</feature>
<dbReference type="PANTHER" id="PTHR12242">
    <property type="entry name" value="OS02G0130600 PROTEIN-RELATED"/>
    <property type="match status" value="1"/>
</dbReference>
<dbReference type="GO" id="GO:0016020">
    <property type="term" value="C:membrane"/>
    <property type="evidence" value="ECO:0007669"/>
    <property type="project" value="TreeGrafter"/>
</dbReference>
<dbReference type="PANTHER" id="PTHR12242:SF49">
    <property type="entry name" value="HEADBUTT, ISOFORM E"/>
    <property type="match status" value="1"/>
</dbReference>
<keyword evidence="1" id="KW-0812">Transmembrane</keyword>
<feature type="transmembrane region" description="Helical" evidence="1">
    <location>
        <begin position="103"/>
        <end position="126"/>
    </location>
</feature>
<feature type="transmembrane region" description="Helical" evidence="1">
    <location>
        <begin position="267"/>
        <end position="294"/>
    </location>
</feature>
<keyword evidence="1" id="KW-1133">Transmembrane helix</keyword>
<dbReference type="InterPro" id="IPR049352">
    <property type="entry name" value="Rost"/>
</dbReference>
<dbReference type="Pfam" id="PF21534">
    <property type="entry name" value="Rost"/>
    <property type="match status" value="1"/>
</dbReference>
<sequence length="316" mass="34995">MCKNVPMVPMKKSVDSAIQKSCKPAMLGRMWQASRRALNLEHSPAHQFACSQWQSSPHPSTAYLIYRWVLFLSVMSIGVASFACQRLPRSYDGPKIELNYMKWFIYFTNWGYLLIALQSGLALAVVHRYRAQKSDSLNLRFAACEEDEIPIPLGRRARTPLLCRAYWLAHNIATDLAFVITLVYWALIHDPKIHEVNTLNILVHGGNSLVMLLELAVTSHPVRAAHALHSAGAGLAYGVFSAFYWAVGGTDRVGLPAIYPALDWNKPASAFGFVSLCAVVLVFAHAVATCAAAVRTRLAGRLRARPSAERLALPTH</sequence>
<evidence type="ECO:0000313" key="3">
    <source>
        <dbReference type="Proteomes" id="UP001231518"/>
    </source>
</evidence>
<keyword evidence="3" id="KW-1185">Reference proteome</keyword>
<evidence type="ECO:0000313" key="2">
    <source>
        <dbReference type="EMBL" id="KAJ8735750.1"/>
    </source>
</evidence>
<proteinExistence type="predicted"/>
<name>A0AAD7Z2S1_MYTSE</name>
<organism evidence="2 3">
    <name type="scientific">Mythimna separata</name>
    <name type="common">Oriental armyworm</name>
    <name type="synonym">Pseudaletia separata</name>
    <dbReference type="NCBI Taxonomy" id="271217"/>
    <lineage>
        <taxon>Eukaryota</taxon>
        <taxon>Metazoa</taxon>
        <taxon>Ecdysozoa</taxon>
        <taxon>Arthropoda</taxon>
        <taxon>Hexapoda</taxon>
        <taxon>Insecta</taxon>
        <taxon>Pterygota</taxon>
        <taxon>Neoptera</taxon>
        <taxon>Endopterygota</taxon>
        <taxon>Lepidoptera</taxon>
        <taxon>Glossata</taxon>
        <taxon>Ditrysia</taxon>
        <taxon>Noctuoidea</taxon>
        <taxon>Noctuidae</taxon>
        <taxon>Noctuinae</taxon>
        <taxon>Hadenini</taxon>
        <taxon>Mythimna</taxon>
    </lineage>
</organism>
<keyword evidence="1" id="KW-0472">Membrane</keyword>
<feature type="transmembrane region" description="Helical" evidence="1">
    <location>
        <begin position="224"/>
        <end position="247"/>
    </location>
</feature>
<dbReference type="Proteomes" id="UP001231518">
    <property type="component" value="Chromosome 2"/>
</dbReference>
<gene>
    <name evidence="2" type="ORF">PYW07_007370</name>
</gene>